<dbReference type="RefSeq" id="WP_095639654.1">
    <property type="nucleotide sequence ID" value="NZ_NSJZ01000004.1"/>
</dbReference>
<evidence type="ECO:0008006" key="3">
    <source>
        <dbReference type="Google" id="ProtNLM"/>
    </source>
</evidence>
<organism evidence="1 2">
    <name type="scientific">Paracoccus salipaludis</name>
    <dbReference type="NCBI Taxonomy" id="2032623"/>
    <lineage>
        <taxon>Bacteria</taxon>
        <taxon>Pseudomonadati</taxon>
        <taxon>Pseudomonadota</taxon>
        <taxon>Alphaproteobacteria</taxon>
        <taxon>Rhodobacterales</taxon>
        <taxon>Paracoccaceae</taxon>
        <taxon>Paracoccus</taxon>
    </lineage>
</organism>
<dbReference type="EMBL" id="NSJZ01000004">
    <property type="protein sequence ID" value="PAU97739.1"/>
    <property type="molecule type" value="Genomic_DNA"/>
</dbReference>
<name>A0A2A2GLF7_9RHOB</name>
<gene>
    <name evidence="1" type="ORF">CK240_07185</name>
</gene>
<protein>
    <recommendedName>
        <fullName evidence="3">Flagellar FliJ protein</fullName>
    </recommendedName>
</protein>
<comment type="caution">
    <text evidence="1">The sequence shown here is derived from an EMBL/GenBank/DDBJ whole genome shotgun (WGS) entry which is preliminary data.</text>
</comment>
<sequence>MSRKADQLGKLARIARLKADADLRRYSAYRAHADAMQRQVEGIRTELAEAIAAPVSDGLDQWRLTTALIAYRAREVQRSETALARMKPGLDAAHRAAVLAFGRAEALLQVQREILAQEKTEAERRRW</sequence>
<keyword evidence="2" id="KW-1185">Reference proteome</keyword>
<proteinExistence type="predicted"/>
<evidence type="ECO:0000313" key="1">
    <source>
        <dbReference type="EMBL" id="PAU97739.1"/>
    </source>
</evidence>
<accession>A0A2A2GLF7</accession>
<evidence type="ECO:0000313" key="2">
    <source>
        <dbReference type="Proteomes" id="UP000218023"/>
    </source>
</evidence>
<dbReference type="Proteomes" id="UP000218023">
    <property type="component" value="Unassembled WGS sequence"/>
</dbReference>
<dbReference type="OrthoDB" id="7778470at2"/>
<reference evidence="1 2" key="1">
    <citation type="submission" date="2017-09" db="EMBL/GenBank/DDBJ databases">
        <title>Paracoccus alkalisoli sp. nov., isolated from saline alkaline soil.</title>
        <authorList>
            <person name="Dong X."/>
            <person name="Zhang G."/>
        </authorList>
    </citation>
    <scope>NUCLEOTIDE SEQUENCE [LARGE SCALE GENOMIC DNA]</scope>
    <source>
        <strain evidence="1 2">WN007</strain>
    </source>
</reference>
<dbReference type="AlphaFoldDB" id="A0A2A2GLF7"/>